<dbReference type="Pfam" id="PF03102">
    <property type="entry name" value="NeuB"/>
    <property type="match status" value="1"/>
</dbReference>
<evidence type="ECO:0000313" key="4">
    <source>
        <dbReference type="Proteomes" id="UP000433575"/>
    </source>
</evidence>
<dbReference type="Proteomes" id="UP000480929">
    <property type="component" value="Unassembled WGS sequence"/>
</dbReference>
<gene>
    <name evidence="3" type="ORF">GKD88_05515</name>
    <name evidence="2" type="ORF">GKE08_03845</name>
</gene>
<protein>
    <submittedName>
        <fullName evidence="2">N-acylneuraminate-9-phosphate synthase</fullName>
    </submittedName>
</protein>
<dbReference type="EMBL" id="WKPI01000006">
    <property type="protein sequence ID" value="MSC32575.1"/>
    <property type="molecule type" value="Genomic_DNA"/>
</dbReference>
<dbReference type="AlphaFoldDB" id="A0A6N7S3K4"/>
<dbReference type="Gene3D" id="3.20.20.70">
    <property type="entry name" value="Aldolase class I"/>
    <property type="match status" value="1"/>
</dbReference>
<sequence>MSKAIFKNGAIIADYGRPYIVSEVNSSHNGDMEIARKMIDASVEIGCDCVKFQSWSASSLYSKTYYKENPIAKRFIDKFSMSPQQLKELAHYCRQQGIEFSSTPYCEEEVDFLINECHVPYIKIASMEINNLNFLQYIGAKRYPIVLSTGMSDIEEVSRAVRILEEAGTTELVLLHCVSIYPTVLKNVNLNNILGLREIFPDYPIGFSDHTNGDEAAVAAVTLGAGLIEKHLTLDHSKVGMDNGMATEPDEFKTLVSKCRDIQVALGTKERKVHADEMIQRQKMRRSIVANKDILKGTVLLENDLYAKRPGTGISPDKLNQVIGKAVTRNIEKDTIIKFEDLE</sequence>
<dbReference type="InterPro" id="IPR051690">
    <property type="entry name" value="PseI-like"/>
</dbReference>
<dbReference type="PROSITE" id="PS50844">
    <property type="entry name" value="AFP_LIKE"/>
    <property type="match status" value="1"/>
</dbReference>
<dbReference type="PANTHER" id="PTHR42966">
    <property type="entry name" value="N-ACETYLNEURAMINATE SYNTHASE"/>
    <property type="match status" value="1"/>
</dbReference>
<dbReference type="OrthoDB" id="9814210at2"/>
<evidence type="ECO:0000259" key="1">
    <source>
        <dbReference type="PROSITE" id="PS50844"/>
    </source>
</evidence>
<dbReference type="GO" id="GO:0047444">
    <property type="term" value="F:N-acylneuraminate-9-phosphate synthase activity"/>
    <property type="evidence" value="ECO:0007669"/>
    <property type="project" value="TreeGrafter"/>
</dbReference>
<organism evidence="2 4">
    <name type="scientific">Holdemania massiliensis</name>
    <dbReference type="NCBI Taxonomy" id="1468449"/>
    <lineage>
        <taxon>Bacteria</taxon>
        <taxon>Bacillati</taxon>
        <taxon>Bacillota</taxon>
        <taxon>Erysipelotrichia</taxon>
        <taxon>Erysipelotrichales</taxon>
        <taxon>Erysipelotrichaceae</taxon>
        <taxon>Holdemania</taxon>
    </lineage>
</organism>
<dbReference type="SMART" id="SM00858">
    <property type="entry name" value="SAF"/>
    <property type="match status" value="1"/>
</dbReference>
<comment type="caution">
    <text evidence="2">The sequence shown here is derived from an EMBL/GenBank/DDBJ whole genome shotgun (WGS) entry which is preliminary data.</text>
</comment>
<evidence type="ECO:0000313" key="5">
    <source>
        <dbReference type="Proteomes" id="UP000480929"/>
    </source>
</evidence>
<dbReference type="EMBL" id="WKPJ01000003">
    <property type="protein sequence ID" value="MSA88451.1"/>
    <property type="molecule type" value="Genomic_DNA"/>
</dbReference>
<dbReference type="InterPro" id="IPR057736">
    <property type="entry name" value="SAF_PseI/NeuA/NeuB"/>
</dbReference>
<name>A0A6N7S3K4_9FIRM</name>
<dbReference type="InterPro" id="IPR006190">
    <property type="entry name" value="SAF_AFP_Neu5Ac"/>
</dbReference>
<proteinExistence type="predicted"/>
<reference evidence="4 5" key="1">
    <citation type="journal article" date="2019" name="Nat. Med.">
        <title>A library of human gut bacterial isolates paired with longitudinal multiomics data enables mechanistic microbiome research.</title>
        <authorList>
            <person name="Poyet M."/>
            <person name="Groussin M."/>
            <person name="Gibbons S.M."/>
            <person name="Avila-Pacheco J."/>
            <person name="Jiang X."/>
            <person name="Kearney S.M."/>
            <person name="Perrotta A.R."/>
            <person name="Berdy B."/>
            <person name="Zhao S."/>
            <person name="Lieberman T.D."/>
            <person name="Swanson P.K."/>
            <person name="Smith M."/>
            <person name="Roesemann S."/>
            <person name="Alexander J.E."/>
            <person name="Rich S.A."/>
            <person name="Livny J."/>
            <person name="Vlamakis H."/>
            <person name="Clish C."/>
            <person name="Bullock K."/>
            <person name="Deik A."/>
            <person name="Scott J."/>
            <person name="Pierce K.A."/>
            <person name="Xavier R.J."/>
            <person name="Alm E.J."/>
        </authorList>
    </citation>
    <scope>NUCLEOTIDE SEQUENCE [LARGE SCALE GENOMIC DNA]</scope>
    <source>
        <strain evidence="2 4">BIOML-A4</strain>
        <strain evidence="3 5">BIOML-A5</strain>
    </source>
</reference>
<dbReference type="InterPro" id="IPR013974">
    <property type="entry name" value="SAF"/>
</dbReference>
<dbReference type="GO" id="GO:0016051">
    <property type="term" value="P:carbohydrate biosynthetic process"/>
    <property type="evidence" value="ECO:0007669"/>
    <property type="project" value="InterPro"/>
</dbReference>
<keyword evidence="5" id="KW-1185">Reference proteome</keyword>
<dbReference type="CDD" id="cd11615">
    <property type="entry name" value="SAF_NeuB_like"/>
    <property type="match status" value="1"/>
</dbReference>
<dbReference type="RefSeq" id="WP_154238014.1">
    <property type="nucleotide sequence ID" value="NZ_WKPI01000006.1"/>
</dbReference>
<evidence type="ECO:0000313" key="3">
    <source>
        <dbReference type="EMBL" id="MSC32575.1"/>
    </source>
</evidence>
<dbReference type="InterPro" id="IPR013785">
    <property type="entry name" value="Aldolase_TIM"/>
</dbReference>
<dbReference type="InterPro" id="IPR013132">
    <property type="entry name" value="PseI/NeuA/B-like_N"/>
</dbReference>
<evidence type="ECO:0000313" key="2">
    <source>
        <dbReference type="EMBL" id="MSA88451.1"/>
    </source>
</evidence>
<dbReference type="SUPFAM" id="SSF51269">
    <property type="entry name" value="AFP III-like domain"/>
    <property type="match status" value="1"/>
</dbReference>
<dbReference type="InterPro" id="IPR036732">
    <property type="entry name" value="AFP_Neu5c_C_sf"/>
</dbReference>
<dbReference type="Pfam" id="PF08666">
    <property type="entry name" value="SAF"/>
    <property type="match status" value="1"/>
</dbReference>
<dbReference type="PANTHER" id="PTHR42966:SF1">
    <property type="entry name" value="SIALIC ACID SYNTHASE"/>
    <property type="match status" value="1"/>
</dbReference>
<dbReference type="Proteomes" id="UP000433575">
    <property type="component" value="Unassembled WGS sequence"/>
</dbReference>
<dbReference type="Gene3D" id="3.90.1210.10">
    <property type="entry name" value="Antifreeze-like/N-acetylneuraminic acid synthase C-terminal domain"/>
    <property type="match status" value="1"/>
</dbReference>
<accession>A0A6N7S3K4</accession>
<feature type="domain" description="AFP-like" evidence="1">
    <location>
        <begin position="287"/>
        <end position="343"/>
    </location>
</feature>
<dbReference type="SUPFAM" id="SSF51569">
    <property type="entry name" value="Aldolase"/>
    <property type="match status" value="1"/>
</dbReference>